<sequence>MYSSVQWKYLFLKQKYPVRLIEDNNMQAVKHIDKDTFTQSIFDLDDSVGKGVRESHRLSLWPLVR</sequence>
<reference evidence="1 2" key="1">
    <citation type="journal article" date="2013" name="PLoS Genet.">
        <title>The genome and development-dependent transcriptomes of Pyronema confluens: a window into fungal evolution.</title>
        <authorList>
            <person name="Traeger S."/>
            <person name="Altegoer F."/>
            <person name="Freitag M."/>
            <person name="Gabaldon T."/>
            <person name="Kempken F."/>
            <person name="Kumar A."/>
            <person name="Marcet-Houben M."/>
            <person name="Poggeler S."/>
            <person name="Stajich J.E."/>
            <person name="Nowrousian M."/>
        </authorList>
    </citation>
    <scope>NUCLEOTIDE SEQUENCE [LARGE SCALE GENOMIC DNA]</scope>
    <source>
        <strain evidence="2">CBS 100304</strain>
        <tissue evidence="1">Vegetative mycelium</tissue>
    </source>
</reference>
<dbReference type="AlphaFoldDB" id="U4LP33"/>
<protein>
    <submittedName>
        <fullName evidence="1">Uncharacterized protein</fullName>
    </submittedName>
</protein>
<gene>
    <name evidence="1" type="ORF">PCON_09923</name>
</gene>
<name>U4LP33_PYROM</name>
<organism evidence="1 2">
    <name type="scientific">Pyronema omphalodes (strain CBS 100304)</name>
    <name type="common">Pyronema confluens</name>
    <dbReference type="NCBI Taxonomy" id="1076935"/>
    <lineage>
        <taxon>Eukaryota</taxon>
        <taxon>Fungi</taxon>
        <taxon>Dikarya</taxon>
        <taxon>Ascomycota</taxon>
        <taxon>Pezizomycotina</taxon>
        <taxon>Pezizomycetes</taxon>
        <taxon>Pezizales</taxon>
        <taxon>Pyronemataceae</taxon>
        <taxon>Pyronema</taxon>
    </lineage>
</organism>
<dbReference type="Proteomes" id="UP000018144">
    <property type="component" value="Unassembled WGS sequence"/>
</dbReference>
<dbReference type="EMBL" id="HF935534">
    <property type="protein sequence ID" value="CCX31095.1"/>
    <property type="molecule type" value="Genomic_DNA"/>
</dbReference>
<evidence type="ECO:0000313" key="1">
    <source>
        <dbReference type="EMBL" id="CCX31095.1"/>
    </source>
</evidence>
<keyword evidence="2" id="KW-1185">Reference proteome</keyword>
<proteinExistence type="predicted"/>
<accession>U4LP33</accession>
<evidence type="ECO:0000313" key="2">
    <source>
        <dbReference type="Proteomes" id="UP000018144"/>
    </source>
</evidence>